<evidence type="ECO:0000313" key="2">
    <source>
        <dbReference type="EMBL" id="MBB4960333.1"/>
    </source>
</evidence>
<feature type="region of interest" description="Disordered" evidence="1">
    <location>
        <begin position="1"/>
        <end position="20"/>
    </location>
</feature>
<feature type="compositionally biased region" description="Polar residues" evidence="1">
    <location>
        <begin position="1"/>
        <end position="16"/>
    </location>
</feature>
<evidence type="ECO:0000313" key="3">
    <source>
        <dbReference type="Proteomes" id="UP000578819"/>
    </source>
</evidence>
<dbReference type="EMBL" id="JACHJW010000001">
    <property type="protein sequence ID" value="MBB4960333.1"/>
    <property type="molecule type" value="Genomic_DNA"/>
</dbReference>
<reference evidence="2 3" key="1">
    <citation type="submission" date="2020-08" db="EMBL/GenBank/DDBJ databases">
        <title>Sequencing the genomes of 1000 actinobacteria strains.</title>
        <authorList>
            <person name="Klenk H.-P."/>
        </authorList>
    </citation>
    <scope>NUCLEOTIDE SEQUENCE [LARGE SCALE GENOMIC DNA]</scope>
    <source>
        <strain evidence="2 3">DSM 45886</strain>
    </source>
</reference>
<comment type="caution">
    <text evidence="2">The sequence shown here is derived from an EMBL/GenBank/DDBJ whole genome shotgun (WGS) entry which is preliminary data.</text>
</comment>
<keyword evidence="3" id="KW-1185">Reference proteome</keyword>
<sequence>MIASSSTLDSPTSEAQQAAPVVVADLPTHLTRTVAADAARPPVVSPNRIRLARQLLRRRHPGLIGHPQPESRGTRSPAR</sequence>
<accession>A0A7W7WRI3</accession>
<dbReference type="Proteomes" id="UP000578819">
    <property type="component" value="Unassembled WGS sequence"/>
</dbReference>
<feature type="region of interest" description="Disordered" evidence="1">
    <location>
        <begin position="56"/>
        <end position="79"/>
    </location>
</feature>
<dbReference type="AlphaFoldDB" id="A0A7W7WRI3"/>
<name>A0A7W7WRI3_9ACTN</name>
<protein>
    <submittedName>
        <fullName evidence="2">Uncharacterized protein</fullName>
    </submittedName>
</protein>
<organism evidence="2 3">
    <name type="scientific">Micromonospora polyrhachis</name>
    <dbReference type="NCBI Taxonomy" id="1282883"/>
    <lineage>
        <taxon>Bacteria</taxon>
        <taxon>Bacillati</taxon>
        <taxon>Actinomycetota</taxon>
        <taxon>Actinomycetes</taxon>
        <taxon>Micromonosporales</taxon>
        <taxon>Micromonosporaceae</taxon>
        <taxon>Micromonospora</taxon>
    </lineage>
</organism>
<proteinExistence type="predicted"/>
<dbReference type="RefSeq" id="WP_184536124.1">
    <property type="nucleotide sequence ID" value="NZ_JACHJW010000001.1"/>
</dbReference>
<evidence type="ECO:0000256" key="1">
    <source>
        <dbReference type="SAM" id="MobiDB-lite"/>
    </source>
</evidence>
<gene>
    <name evidence="2" type="ORF">FHR38_004066</name>
</gene>